<proteinExistence type="predicted"/>
<accession>A0ABY8XBA7</accession>
<reference evidence="1 2" key="1">
    <citation type="submission" date="2023-06" db="EMBL/GenBank/DDBJ databases">
        <title>Paenibacillus polygonum sp. nov., an endophytic bacterium, isolated from Polygonum lapathifolium L. in Nanji Wetland National Nature Reserve, South of Poyang Lake, Jiangxi Province, China.</title>
        <authorList>
            <person name="Yu Z."/>
        </authorList>
    </citation>
    <scope>NUCLEOTIDE SEQUENCE [LARGE SCALE GENOMIC DNA]</scope>
    <source>
        <strain evidence="1 2">C31</strain>
    </source>
</reference>
<sequence length="41" mass="4629">MSKRSQMIILSFVALLILSVLIISEVSSSTSFKELVIRSDW</sequence>
<dbReference type="RefSeq" id="WP_285748852.1">
    <property type="nucleotide sequence ID" value="NZ_CP127162.1"/>
</dbReference>
<name>A0ABY8XBA7_9BACL</name>
<evidence type="ECO:0000313" key="1">
    <source>
        <dbReference type="EMBL" id="WIV21264.1"/>
    </source>
</evidence>
<dbReference type="Proteomes" id="UP001236415">
    <property type="component" value="Chromosome"/>
</dbReference>
<protein>
    <submittedName>
        <fullName evidence="1">Uncharacterized protein</fullName>
    </submittedName>
</protein>
<keyword evidence="2" id="KW-1185">Reference proteome</keyword>
<gene>
    <name evidence="1" type="ORF">QPK24_11570</name>
</gene>
<evidence type="ECO:0000313" key="2">
    <source>
        <dbReference type="Proteomes" id="UP001236415"/>
    </source>
</evidence>
<dbReference type="EMBL" id="CP127162">
    <property type="protein sequence ID" value="WIV21264.1"/>
    <property type="molecule type" value="Genomic_DNA"/>
</dbReference>
<organism evidence="1 2">
    <name type="scientific">Paenibacillus polygoni</name>
    <dbReference type="NCBI Taxonomy" id="3050112"/>
    <lineage>
        <taxon>Bacteria</taxon>
        <taxon>Bacillati</taxon>
        <taxon>Bacillota</taxon>
        <taxon>Bacilli</taxon>
        <taxon>Bacillales</taxon>
        <taxon>Paenibacillaceae</taxon>
        <taxon>Paenibacillus</taxon>
    </lineage>
</organism>